<accession>A0A9W9EQ28</accession>
<reference evidence="8" key="1">
    <citation type="submission" date="2022-11" db="EMBL/GenBank/DDBJ databases">
        <authorList>
            <person name="Petersen C."/>
        </authorList>
    </citation>
    <scope>NUCLEOTIDE SEQUENCE</scope>
    <source>
        <strain evidence="8">IBT 30761</strain>
    </source>
</reference>
<keyword evidence="7" id="KW-0349">Heme</keyword>
<dbReference type="InterPro" id="IPR047146">
    <property type="entry name" value="Cyt_P450_E_CYP52_fungi"/>
</dbReference>
<dbReference type="PRINTS" id="PR01239">
    <property type="entry name" value="EP450IICYP52"/>
</dbReference>
<dbReference type="OrthoDB" id="1470350at2759"/>
<evidence type="ECO:0000256" key="6">
    <source>
        <dbReference type="ARBA" id="ARBA00023033"/>
    </source>
</evidence>
<protein>
    <recommendedName>
        <fullName evidence="10">N-alkane-inducible cytochrome P450</fullName>
    </recommendedName>
</protein>
<dbReference type="InterPro" id="IPR001128">
    <property type="entry name" value="Cyt_P450"/>
</dbReference>
<dbReference type="RefSeq" id="XP_056470382.1">
    <property type="nucleotide sequence ID" value="XM_056622966.1"/>
</dbReference>
<organism evidence="8 9">
    <name type="scientific">Penicillium argentinense</name>
    <dbReference type="NCBI Taxonomy" id="1131581"/>
    <lineage>
        <taxon>Eukaryota</taxon>
        <taxon>Fungi</taxon>
        <taxon>Dikarya</taxon>
        <taxon>Ascomycota</taxon>
        <taxon>Pezizomycotina</taxon>
        <taxon>Eurotiomycetes</taxon>
        <taxon>Eurotiomycetidae</taxon>
        <taxon>Eurotiales</taxon>
        <taxon>Aspergillaceae</taxon>
        <taxon>Penicillium</taxon>
    </lineage>
</organism>
<sequence length="511" mass="58574">MVTTVLIWVTLIVAFFRICQLSLSKISNYLKDAALRSQHGCELPPELPKRWPLGIDRIKDLWETNAEGRLLAYLCKVAEDYEPGNNLTQYLLFGPRAFHLLHPSNVEAVLSTNFKDYGFGARREIFAPLLGNGIFTQEGPAWKHSRELLRKQFVRVQYQNLDHFREHVDNLINRLPSSGIVDLQPLFFDMTLDTATALLFGRSVYSLRAGIDQHKENKLFAESFNVAQEGLAKRFRIAPWHFLYNPPAFRKACANVHRFVEGYIKELDLDNAERHDMKQYGFIKQIAEESASLKELRDQLLNVLLAGRDTTACCLSWTFRLLVRHAHVMKRLREEIALVMEGNLMPNRDQIKKMPYLACVIKESLRLYPPVPLNNREAVQTTILPTGGGPEGNKPMLVRKGELVVFSQYVNSRKKNIYGADAYEFRPERWESGELGNVRWAYFPFSGGPRQCLGEDFAQTEISYTIVRILQTFSQISLPREEPNEPVGSERQRLTLVLSSAEGCKVEIRKG</sequence>
<dbReference type="InterPro" id="IPR017972">
    <property type="entry name" value="Cyt_P450_CS"/>
</dbReference>
<dbReference type="PANTHER" id="PTHR24287">
    <property type="entry name" value="P450, PUTATIVE (EUROFUNG)-RELATED"/>
    <property type="match status" value="1"/>
</dbReference>
<evidence type="ECO:0000313" key="9">
    <source>
        <dbReference type="Proteomes" id="UP001149074"/>
    </source>
</evidence>
<keyword evidence="5 7" id="KW-0408">Iron</keyword>
<evidence type="ECO:0000256" key="7">
    <source>
        <dbReference type="RuleBase" id="RU000461"/>
    </source>
</evidence>
<dbReference type="PRINTS" id="PR00385">
    <property type="entry name" value="P450"/>
</dbReference>
<name>A0A9W9EQ28_9EURO</name>
<dbReference type="AlphaFoldDB" id="A0A9W9EQ28"/>
<evidence type="ECO:0000256" key="1">
    <source>
        <dbReference type="ARBA" id="ARBA00001971"/>
    </source>
</evidence>
<dbReference type="PANTHER" id="PTHR24287:SF18">
    <property type="entry name" value="CYTOCHROME P450 MONOOXYGENASE APDE-RELATED"/>
    <property type="match status" value="1"/>
</dbReference>
<evidence type="ECO:0008006" key="10">
    <source>
        <dbReference type="Google" id="ProtNLM"/>
    </source>
</evidence>
<keyword evidence="4 7" id="KW-0560">Oxidoreductase</keyword>
<comment type="similarity">
    <text evidence="2 7">Belongs to the cytochrome P450 family.</text>
</comment>
<keyword evidence="9" id="KW-1185">Reference proteome</keyword>
<dbReference type="GeneID" id="81361945"/>
<proteinExistence type="inferred from homology"/>
<evidence type="ECO:0000313" key="8">
    <source>
        <dbReference type="EMBL" id="KAJ5085704.1"/>
    </source>
</evidence>
<comment type="cofactor">
    <cofactor evidence="1">
        <name>heme</name>
        <dbReference type="ChEBI" id="CHEBI:30413"/>
    </cofactor>
</comment>
<dbReference type="GO" id="GO:0005506">
    <property type="term" value="F:iron ion binding"/>
    <property type="evidence" value="ECO:0007669"/>
    <property type="project" value="InterPro"/>
</dbReference>
<dbReference type="GO" id="GO:0016712">
    <property type="term" value="F:oxidoreductase activity, acting on paired donors, with incorporation or reduction of molecular oxygen, reduced flavin or flavoprotein as one donor, and incorporation of one atom of oxygen"/>
    <property type="evidence" value="ECO:0007669"/>
    <property type="project" value="InterPro"/>
</dbReference>
<dbReference type="InterPro" id="IPR036396">
    <property type="entry name" value="Cyt_P450_sf"/>
</dbReference>
<dbReference type="GO" id="GO:0043386">
    <property type="term" value="P:mycotoxin biosynthetic process"/>
    <property type="evidence" value="ECO:0007669"/>
    <property type="project" value="UniProtKB-ARBA"/>
</dbReference>
<dbReference type="PROSITE" id="PS00086">
    <property type="entry name" value="CYTOCHROME_P450"/>
    <property type="match status" value="1"/>
</dbReference>
<dbReference type="InterPro" id="IPR002974">
    <property type="entry name" value="Cyt_P450_E_CYP52_ascomycetes"/>
</dbReference>
<dbReference type="EMBL" id="JAPQKI010000010">
    <property type="protein sequence ID" value="KAJ5085704.1"/>
    <property type="molecule type" value="Genomic_DNA"/>
</dbReference>
<comment type="caution">
    <text evidence="8">The sequence shown here is derived from an EMBL/GenBank/DDBJ whole genome shotgun (WGS) entry which is preliminary data.</text>
</comment>
<dbReference type="Pfam" id="PF00067">
    <property type="entry name" value="p450"/>
    <property type="match status" value="1"/>
</dbReference>
<evidence type="ECO:0000256" key="5">
    <source>
        <dbReference type="ARBA" id="ARBA00023004"/>
    </source>
</evidence>
<dbReference type="CDD" id="cd11063">
    <property type="entry name" value="CYP52"/>
    <property type="match status" value="1"/>
</dbReference>
<keyword evidence="6 7" id="KW-0503">Monooxygenase</keyword>
<dbReference type="Proteomes" id="UP001149074">
    <property type="component" value="Unassembled WGS sequence"/>
</dbReference>
<evidence type="ECO:0000256" key="2">
    <source>
        <dbReference type="ARBA" id="ARBA00010617"/>
    </source>
</evidence>
<dbReference type="GO" id="GO:0020037">
    <property type="term" value="F:heme binding"/>
    <property type="evidence" value="ECO:0007669"/>
    <property type="project" value="InterPro"/>
</dbReference>
<dbReference type="SUPFAM" id="SSF48264">
    <property type="entry name" value="Cytochrome P450"/>
    <property type="match status" value="1"/>
</dbReference>
<evidence type="ECO:0000256" key="4">
    <source>
        <dbReference type="ARBA" id="ARBA00023002"/>
    </source>
</evidence>
<reference evidence="8" key="2">
    <citation type="journal article" date="2023" name="IMA Fungus">
        <title>Comparative genomic study of the Penicillium genus elucidates a diverse pangenome and 15 lateral gene transfer events.</title>
        <authorList>
            <person name="Petersen C."/>
            <person name="Sorensen T."/>
            <person name="Nielsen M.R."/>
            <person name="Sondergaard T.E."/>
            <person name="Sorensen J.L."/>
            <person name="Fitzpatrick D.A."/>
            <person name="Frisvad J.C."/>
            <person name="Nielsen K.L."/>
        </authorList>
    </citation>
    <scope>NUCLEOTIDE SEQUENCE</scope>
    <source>
        <strain evidence="8">IBT 30761</strain>
    </source>
</reference>
<keyword evidence="3 7" id="KW-0479">Metal-binding</keyword>
<evidence type="ECO:0000256" key="3">
    <source>
        <dbReference type="ARBA" id="ARBA00022723"/>
    </source>
</evidence>
<gene>
    <name evidence="8" type="ORF">N7532_010475</name>
</gene>
<dbReference type="Gene3D" id="1.10.630.10">
    <property type="entry name" value="Cytochrome P450"/>
    <property type="match status" value="1"/>
</dbReference>